<dbReference type="SUPFAM" id="SSF55298">
    <property type="entry name" value="YjgF-like"/>
    <property type="match status" value="1"/>
</dbReference>
<dbReference type="Pfam" id="PF01042">
    <property type="entry name" value="Ribonuc_L-PSP"/>
    <property type="match status" value="1"/>
</dbReference>
<name>A0A1H4K714_9HYPH</name>
<evidence type="ECO:0000256" key="1">
    <source>
        <dbReference type="ARBA" id="ARBA00010552"/>
    </source>
</evidence>
<dbReference type="GO" id="GO:0005829">
    <property type="term" value="C:cytosol"/>
    <property type="evidence" value="ECO:0007669"/>
    <property type="project" value="TreeGrafter"/>
</dbReference>
<dbReference type="RefSeq" id="WP_090328631.1">
    <property type="nucleotide sequence ID" value="NZ_FNSL01000001.1"/>
</dbReference>
<gene>
    <name evidence="3" type="ORF">SAMN05216452_2009</name>
</gene>
<evidence type="ECO:0000256" key="2">
    <source>
        <dbReference type="SAM" id="MobiDB-lite"/>
    </source>
</evidence>
<evidence type="ECO:0000313" key="3">
    <source>
        <dbReference type="EMBL" id="SEB54223.1"/>
    </source>
</evidence>
<dbReference type="Proteomes" id="UP000199064">
    <property type="component" value="Unassembled WGS sequence"/>
</dbReference>
<feature type="region of interest" description="Disordered" evidence="2">
    <location>
        <begin position="1"/>
        <end position="24"/>
    </location>
</feature>
<comment type="similarity">
    <text evidence="1">Belongs to the RutC family.</text>
</comment>
<dbReference type="InterPro" id="IPR035959">
    <property type="entry name" value="RutC-like_sf"/>
</dbReference>
<reference evidence="4" key="1">
    <citation type="submission" date="2016-10" db="EMBL/GenBank/DDBJ databases">
        <authorList>
            <person name="Varghese N."/>
            <person name="Submissions S."/>
        </authorList>
    </citation>
    <scope>NUCLEOTIDE SEQUENCE [LARGE SCALE GENOMIC DNA]</scope>
    <source>
        <strain evidence="4">ES.061</strain>
    </source>
</reference>
<protein>
    <submittedName>
        <fullName evidence="3">Enamine deaminase RidA, house cleaning of reactive enamine intermediates, YjgF/YER057c/UK114 family</fullName>
    </submittedName>
</protein>
<dbReference type="EMBL" id="FNSL01000001">
    <property type="protein sequence ID" value="SEB54223.1"/>
    <property type="molecule type" value="Genomic_DNA"/>
</dbReference>
<dbReference type="Gene3D" id="3.30.1330.40">
    <property type="entry name" value="RutC-like"/>
    <property type="match status" value="1"/>
</dbReference>
<dbReference type="AlphaFoldDB" id="A0A1H4K714"/>
<organism evidence="3 4">
    <name type="scientific">Nitratireductor aquibiodomus</name>
    <dbReference type="NCBI Taxonomy" id="204799"/>
    <lineage>
        <taxon>Bacteria</taxon>
        <taxon>Pseudomonadati</taxon>
        <taxon>Pseudomonadota</taxon>
        <taxon>Alphaproteobacteria</taxon>
        <taxon>Hyphomicrobiales</taxon>
        <taxon>Phyllobacteriaceae</taxon>
        <taxon>Nitratireductor</taxon>
    </lineage>
</organism>
<sequence length="146" mass="15929">MSETESAPNAAEPRLLHKTVSPEGWPQPKGYANAVMTDGGIIYTGGLVGWDREGRFPEGFVAQAHQTFRNIRDVLEAAGAGPEHLTRLTWYVTSVEDYLADPKGLGRAYRDVFGRCFPAMATVEVTRLVEPEAVVEIEATAVLPRG</sequence>
<accession>A0A1H4K714</accession>
<keyword evidence="4" id="KW-1185">Reference proteome</keyword>
<dbReference type="InterPro" id="IPR006175">
    <property type="entry name" value="YjgF/YER057c/UK114"/>
</dbReference>
<evidence type="ECO:0000313" key="4">
    <source>
        <dbReference type="Proteomes" id="UP000199064"/>
    </source>
</evidence>
<dbReference type="PANTHER" id="PTHR11803">
    <property type="entry name" value="2-IMINOBUTANOATE/2-IMINOPROPANOATE DEAMINASE RIDA"/>
    <property type="match status" value="1"/>
</dbReference>
<proteinExistence type="inferred from homology"/>
<dbReference type="CDD" id="cd00448">
    <property type="entry name" value="YjgF_YER057c_UK114_family"/>
    <property type="match status" value="1"/>
</dbReference>
<dbReference type="GO" id="GO:0019239">
    <property type="term" value="F:deaminase activity"/>
    <property type="evidence" value="ECO:0007669"/>
    <property type="project" value="TreeGrafter"/>
</dbReference>
<dbReference type="PANTHER" id="PTHR11803:SF58">
    <property type="entry name" value="PROTEIN HMF1-RELATED"/>
    <property type="match status" value="1"/>
</dbReference>